<dbReference type="EMBL" id="KV875098">
    <property type="protein sequence ID" value="OIW28729.1"/>
    <property type="molecule type" value="Genomic_DNA"/>
</dbReference>
<dbReference type="OrthoDB" id="5362512at2759"/>
<dbReference type="STRING" id="1408157.A0A1J7J614"/>
<gene>
    <name evidence="2" type="ORF">CONLIGDRAFT_644889</name>
</gene>
<dbReference type="AlphaFoldDB" id="A0A1J7J614"/>
<dbReference type="InParanoid" id="A0A1J7J614"/>
<reference evidence="2 3" key="1">
    <citation type="submission" date="2016-10" db="EMBL/GenBank/DDBJ databases">
        <title>Draft genome sequence of Coniochaeta ligniaria NRRL30616, a lignocellulolytic fungus for bioabatement of inhibitors in plant biomass hydrolysates.</title>
        <authorList>
            <consortium name="DOE Joint Genome Institute"/>
            <person name="Jimenez D.J."/>
            <person name="Hector R.E."/>
            <person name="Riley R."/>
            <person name="Sun H."/>
            <person name="Grigoriev I.V."/>
            <person name="Van Elsas J.D."/>
            <person name="Nichols N.N."/>
        </authorList>
    </citation>
    <scope>NUCLEOTIDE SEQUENCE [LARGE SCALE GENOMIC DNA]</scope>
    <source>
        <strain evidence="2 3">NRRL 30616</strain>
    </source>
</reference>
<keyword evidence="3" id="KW-1185">Reference proteome</keyword>
<dbReference type="PANTHER" id="PTHR33112:SF16">
    <property type="entry name" value="HETEROKARYON INCOMPATIBILITY DOMAIN-CONTAINING PROTEIN"/>
    <property type="match status" value="1"/>
</dbReference>
<accession>A0A1J7J614</accession>
<dbReference type="Pfam" id="PF06985">
    <property type="entry name" value="HET"/>
    <property type="match status" value="1"/>
</dbReference>
<proteinExistence type="predicted"/>
<feature type="domain" description="Heterokaryon incompatibility" evidence="1">
    <location>
        <begin position="183"/>
        <end position="332"/>
    </location>
</feature>
<organism evidence="2 3">
    <name type="scientific">Coniochaeta ligniaria NRRL 30616</name>
    <dbReference type="NCBI Taxonomy" id="1408157"/>
    <lineage>
        <taxon>Eukaryota</taxon>
        <taxon>Fungi</taxon>
        <taxon>Dikarya</taxon>
        <taxon>Ascomycota</taxon>
        <taxon>Pezizomycotina</taxon>
        <taxon>Sordariomycetes</taxon>
        <taxon>Sordariomycetidae</taxon>
        <taxon>Coniochaetales</taxon>
        <taxon>Coniochaetaceae</taxon>
        <taxon>Coniochaeta</taxon>
    </lineage>
</organism>
<name>A0A1J7J614_9PEZI</name>
<dbReference type="PANTHER" id="PTHR33112">
    <property type="entry name" value="DOMAIN PROTEIN, PUTATIVE-RELATED"/>
    <property type="match status" value="1"/>
</dbReference>
<evidence type="ECO:0000259" key="1">
    <source>
        <dbReference type="Pfam" id="PF06985"/>
    </source>
</evidence>
<dbReference type="InterPro" id="IPR010730">
    <property type="entry name" value="HET"/>
</dbReference>
<sequence>MALCSLCANIKYDDLFAGRHIPWGRTVSDLWASTPTCELCALFVSAWQDNPPLRSLPDNRLYLAGNCNIPSLRNPTEPRRIHSVSLYVGGDSAGLAGVSAKAENVSLRVMCDDTSELAGQILYRPIGPADSTWRVREWLKECNSGHRDCAGLNNTVLPTRLIDVGDADKLPRLVETGGCSGQYIALSHRWGGAYITQTTRVNVHEHKVAVPFGHLCATFQDAIVITRKLGHRYLWIDSLCIIQDSAEDWDRESAQMAVIYQRAALTLAAACATSGDTGLFQRREPCRSVAMFHKDSSGRVLSSYSLARDNSVGFSTEVVDGPLNTRAWCLQERHLSSRTVHYGQTQLFWECQSAAWQENIRDAFTVLDRFDGELRSGFVKRLSEFPWRGGPMPTRREDTADEYSTWYWLVSQYSRRALTVADDKLTAMSGLASVFASHRRDTYAAGLWERDLPVGMLWCAERGKQLHRAATYRAPSWSWAAWDGEIDTNFSWDGKIEVEDIAIFIELSGSNPFGRVKSGRIDLRGPIEKINLGQRINPLERGPEGSGFAWHCANIQLLDDVGVGVGEGSLDDPDETQCYDDTTFCLMLFRVEVGFRPLAPACLENKGDWAWCLLLKHVGHQQYARVGLAQVHQAFFSSRTTQISIL</sequence>
<protein>
    <submittedName>
        <fullName evidence="2">HET-domain-containing protein</fullName>
    </submittedName>
</protein>
<evidence type="ECO:0000313" key="2">
    <source>
        <dbReference type="EMBL" id="OIW28729.1"/>
    </source>
</evidence>
<dbReference type="Proteomes" id="UP000182658">
    <property type="component" value="Unassembled WGS sequence"/>
</dbReference>
<evidence type="ECO:0000313" key="3">
    <source>
        <dbReference type="Proteomes" id="UP000182658"/>
    </source>
</evidence>